<keyword evidence="4" id="KW-0804">Transcription</keyword>
<gene>
    <name evidence="7" type="ORF">AAP_03450</name>
</gene>
<evidence type="ECO:0000256" key="2">
    <source>
        <dbReference type="ARBA" id="ARBA00009430"/>
    </source>
</evidence>
<keyword evidence="8" id="KW-1185">Reference proteome</keyword>
<reference evidence="7 8" key="1">
    <citation type="journal article" date="2016" name="Genome Biol. Evol.">
        <title>Divergent and convergent evolution of fungal pathogenicity.</title>
        <authorList>
            <person name="Shang Y."/>
            <person name="Xiao G."/>
            <person name="Zheng P."/>
            <person name="Cen K."/>
            <person name="Zhan S."/>
            <person name="Wang C."/>
        </authorList>
    </citation>
    <scope>NUCLEOTIDE SEQUENCE [LARGE SCALE GENOMIC DNA]</scope>
    <source>
        <strain evidence="7 8">ARSEF 7405</strain>
    </source>
</reference>
<comment type="subcellular location">
    <subcellularLocation>
        <location evidence="1">Nucleus</location>
        <location evidence="1">Nucleolus</location>
    </subcellularLocation>
</comment>
<evidence type="ECO:0000256" key="5">
    <source>
        <dbReference type="ARBA" id="ARBA00023242"/>
    </source>
</evidence>
<dbReference type="OrthoDB" id="532500at2759"/>
<dbReference type="GO" id="GO:0006351">
    <property type="term" value="P:DNA-templated transcription"/>
    <property type="evidence" value="ECO:0007669"/>
    <property type="project" value="InterPro"/>
</dbReference>
<dbReference type="GO" id="GO:0003677">
    <property type="term" value="F:DNA binding"/>
    <property type="evidence" value="ECO:0007669"/>
    <property type="project" value="InterPro"/>
</dbReference>
<evidence type="ECO:0000313" key="7">
    <source>
        <dbReference type="EMBL" id="KZZ91280.1"/>
    </source>
</evidence>
<sequence>MGSSSKDVEKKRKHASSHKTEKPSKKQALRSIAPLKVQFIQNQNGPTPVIASTPGVDLPNSVSLTAYSSSREANKTALSQTNSGIRSSELLLQSSTHPRFDFLGRESQTGPEALWNHYAAVYDPEKGTLQIIEARGMTVRGSLRERTKINEDSEDESDFGPTTMREQRNALTEAFGTKQALRSVRSLAENALLSNAKGSPNAIESALLSTMPNDSASKAQQKQAEIQAAKPLPTPNLAATSPADVYTIESLVPNGLATLRNMPIAEWEEAVENGAAVTTTSRFVAHRVENCVNYGDKTTLQALRFILLLIEFAKCLKPARGGGAGPGSKKLPPREDFKKILTAGMGEEAKSTEYIPESVLDALRRRFVPQGTTMAKTDVTLLHTTICALSLHIPPSAKGFPNASELSTDPADLRDDLRIDANVTQQYFRELGCRVDKPRETEYTLWGVKTKAEGNARRIARLRLPLEFPKLSRGGGGRR</sequence>
<evidence type="ECO:0000256" key="1">
    <source>
        <dbReference type="ARBA" id="ARBA00004604"/>
    </source>
</evidence>
<keyword evidence="5" id="KW-0539">Nucleus</keyword>
<dbReference type="Proteomes" id="UP000242877">
    <property type="component" value="Unassembled WGS sequence"/>
</dbReference>
<evidence type="ECO:0000256" key="3">
    <source>
        <dbReference type="ARBA" id="ARBA00022478"/>
    </source>
</evidence>
<dbReference type="InterPro" id="IPR009668">
    <property type="entry name" value="RNA_pol-assoc_fac_A49-like"/>
</dbReference>
<accession>A0A166NNI3</accession>
<dbReference type="PANTHER" id="PTHR14440">
    <property type="entry name" value="DNA-DIRECTED RNA POLYMERASE I SUBUNIT RPA49"/>
    <property type="match status" value="1"/>
</dbReference>
<evidence type="ECO:0000256" key="6">
    <source>
        <dbReference type="SAM" id="MobiDB-lite"/>
    </source>
</evidence>
<name>A0A166NNI3_9EURO</name>
<organism evidence="7 8">
    <name type="scientific">Ascosphaera apis ARSEF 7405</name>
    <dbReference type="NCBI Taxonomy" id="392613"/>
    <lineage>
        <taxon>Eukaryota</taxon>
        <taxon>Fungi</taxon>
        <taxon>Dikarya</taxon>
        <taxon>Ascomycota</taxon>
        <taxon>Pezizomycotina</taxon>
        <taxon>Eurotiomycetes</taxon>
        <taxon>Eurotiomycetidae</taxon>
        <taxon>Onygenales</taxon>
        <taxon>Ascosphaeraceae</taxon>
        <taxon>Ascosphaera</taxon>
    </lineage>
</organism>
<comment type="similarity">
    <text evidence="2">Belongs to the eukaryotic RPA49/POLR1E RNA polymerase subunit family.</text>
</comment>
<evidence type="ECO:0000313" key="8">
    <source>
        <dbReference type="Proteomes" id="UP000242877"/>
    </source>
</evidence>
<protein>
    <submittedName>
        <fullName evidence="7">RNA polymerase I associated factor, A49-like protein</fullName>
    </submittedName>
</protein>
<keyword evidence="3" id="KW-0240">DNA-directed RNA polymerase</keyword>
<evidence type="ECO:0000256" key="4">
    <source>
        <dbReference type="ARBA" id="ARBA00023163"/>
    </source>
</evidence>
<feature type="region of interest" description="Disordered" evidence="6">
    <location>
        <begin position="1"/>
        <end position="29"/>
    </location>
</feature>
<dbReference type="Pfam" id="PF06870">
    <property type="entry name" value="RNA_pol_I_A49"/>
    <property type="match status" value="1"/>
</dbReference>
<comment type="caution">
    <text evidence="7">The sequence shown here is derived from an EMBL/GenBank/DDBJ whole genome shotgun (WGS) entry which is preliminary data.</text>
</comment>
<dbReference type="GO" id="GO:0005730">
    <property type="term" value="C:nucleolus"/>
    <property type="evidence" value="ECO:0007669"/>
    <property type="project" value="UniProtKB-SubCell"/>
</dbReference>
<dbReference type="VEuPathDB" id="FungiDB:AAP_03450"/>
<feature type="compositionally biased region" description="Basic and acidic residues" evidence="6">
    <location>
        <begin position="1"/>
        <end position="10"/>
    </location>
</feature>
<proteinExistence type="inferred from homology"/>
<dbReference type="EMBL" id="AZGZ01000014">
    <property type="protein sequence ID" value="KZZ91280.1"/>
    <property type="molecule type" value="Genomic_DNA"/>
</dbReference>
<dbReference type="GO" id="GO:0000428">
    <property type="term" value="C:DNA-directed RNA polymerase complex"/>
    <property type="evidence" value="ECO:0007669"/>
    <property type="project" value="UniProtKB-KW"/>
</dbReference>
<dbReference type="AlphaFoldDB" id="A0A166NNI3"/>